<accession>A0ABQ6DFH8</accession>
<gene>
    <name evidence="1" type="ORF">GCM10007884_50490</name>
</gene>
<evidence type="ECO:0000313" key="2">
    <source>
        <dbReference type="Proteomes" id="UP001156881"/>
    </source>
</evidence>
<sequence>MQPATITIEAAAKAISSILDALDRDPTDPAAVALRAALRRKGTEIAGAGDGITLQNVHELVCGVGDDRNERRAAELDAAWRVLPGWQA</sequence>
<dbReference type="Proteomes" id="UP001156881">
    <property type="component" value="Unassembled WGS sequence"/>
</dbReference>
<proteinExistence type="predicted"/>
<protein>
    <submittedName>
        <fullName evidence="1">Uncharacterized protein</fullName>
    </submittedName>
</protein>
<evidence type="ECO:0000313" key="1">
    <source>
        <dbReference type="EMBL" id="GLS47048.1"/>
    </source>
</evidence>
<dbReference type="EMBL" id="BSPG01000072">
    <property type="protein sequence ID" value="GLS47048.1"/>
    <property type="molecule type" value="Genomic_DNA"/>
</dbReference>
<organism evidence="1 2">
    <name type="scientific">Methylobacterium brachythecii</name>
    <dbReference type="NCBI Taxonomy" id="1176177"/>
    <lineage>
        <taxon>Bacteria</taxon>
        <taxon>Pseudomonadati</taxon>
        <taxon>Pseudomonadota</taxon>
        <taxon>Alphaproteobacteria</taxon>
        <taxon>Hyphomicrobiales</taxon>
        <taxon>Methylobacteriaceae</taxon>
        <taxon>Methylobacterium</taxon>
    </lineage>
</organism>
<comment type="caution">
    <text evidence="1">The sequence shown here is derived from an EMBL/GenBank/DDBJ whole genome shotgun (WGS) entry which is preliminary data.</text>
</comment>
<keyword evidence="2" id="KW-1185">Reference proteome</keyword>
<name>A0ABQ6DFH8_9HYPH</name>
<reference evidence="2" key="1">
    <citation type="journal article" date="2019" name="Int. J. Syst. Evol. Microbiol.">
        <title>The Global Catalogue of Microorganisms (GCM) 10K type strain sequencing project: providing services to taxonomists for standard genome sequencing and annotation.</title>
        <authorList>
            <consortium name="The Broad Institute Genomics Platform"/>
            <consortium name="The Broad Institute Genome Sequencing Center for Infectious Disease"/>
            <person name="Wu L."/>
            <person name="Ma J."/>
        </authorList>
    </citation>
    <scope>NUCLEOTIDE SEQUENCE [LARGE SCALE GENOMIC DNA]</scope>
    <source>
        <strain evidence="2">NBRC 107710</strain>
    </source>
</reference>